<feature type="region of interest" description="Disordered" evidence="1">
    <location>
        <begin position="1"/>
        <end position="51"/>
    </location>
</feature>
<feature type="compositionally biased region" description="Low complexity" evidence="1">
    <location>
        <begin position="182"/>
        <end position="210"/>
    </location>
</feature>
<dbReference type="AlphaFoldDB" id="A0AAD6DP07"/>
<reference evidence="2 3" key="1">
    <citation type="journal article" date="2023" name="IMA Fungus">
        <title>Comparative genomic study of the Penicillium genus elucidates a diverse pangenome and 15 lateral gene transfer events.</title>
        <authorList>
            <person name="Petersen C."/>
            <person name="Sorensen T."/>
            <person name="Nielsen M.R."/>
            <person name="Sondergaard T.E."/>
            <person name="Sorensen J.L."/>
            <person name="Fitzpatrick D.A."/>
            <person name="Frisvad J.C."/>
            <person name="Nielsen K.L."/>
        </authorList>
    </citation>
    <scope>NUCLEOTIDE SEQUENCE [LARGE SCALE GENOMIC DNA]</scope>
    <source>
        <strain evidence="2 3">IBT 29057</strain>
    </source>
</reference>
<dbReference type="InterPro" id="IPR024368">
    <property type="entry name" value="Ecl1/2/3"/>
</dbReference>
<protein>
    <submittedName>
        <fullName evidence="2">Uncharacterized protein</fullName>
    </submittedName>
</protein>
<evidence type="ECO:0000256" key="1">
    <source>
        <dbReference type="SAM" id="MobiDB-lite"/>
    </source>
</evidence>
<dbReference type="EMBL" id="JAQJAC010000003">
    <property type="protein sequence ID" value="KAJ5589927.1"/>
    <property type="molecule type" value="Genomic_DNA"/>
</dbReference>
<feature type="compositionally biased region" description="Low complexity" evidence="1">
    <location>
        <begin position="9"/>
        <end position="22"/>
    </location>
</feature>
<feature type="region of interest" description="Disordered" evidence="1">
    <location>
        <begin position="120"/>
        <end position="152"/>
    </location>
</feature>
<accession>A0AAD6DP07</accession>
<dbReference type="Pfam" id="PF12855">
    <property type="entry name" value="Ecl1"/>
    <property type="match status" value="1"/>
</dbReference>
<feature type="region of interest" description="Disordered" evidence="1">
    <location>
        <begin position="179"/>
        <end position="210"/>
    </location>
</feature>
<name>A0AAD6DP07_9EURO</name>
<dbReference type="Proteomes" id="UP001216150">
    <property type="component" value="Unassembled WGS sequence"/>
</dbReference>
<comment type="caution">
    <text evidence="2">The sequence shown here is derived from an EMBL/GenBank/DDBJ whole genome shotgun (WGS) entry which is preliminary data.</text>
</comment>
<keyword evidence="3" id="KW-1185">Reference proteome</keyword>
<sequence length="298" mass="31883">MTQSHRRSPSSSHYLSKPKSSSRPILHRRGTSGANLSISKLGSGHHHSHSNSFSISAMCEKQITVPNNTLLYCSEGLLQTSLRINALNVNNDLYNNNNNNNNNTSILSPSLPRTIVAPMTPTRVQSNPPSARISRKPSHSTSSDLDPTEWKPVITSTPTSIPLASSEAWNYLSQFHGPDQPLLTRRSTSRSTTSLPGLAGSTPSLSSSISSSASASEYLGSYEHRPLPPRHNPSFSGAAKGVQLVVPHLSSVPGVVVEMVDNIPVSDSDAGSIFPASSSVWEDEVSKPISISRSAART</sequence>
<evidence type="ECO:0000313" key="2">
    <source>
        <dbReference type="EMBL" id="KAJ5589927.1"/>
    </source>
</evidence>
<evidence type="ECO:0000313" key="3">
    <source>
        <dbReference type="Proteomes" id="UP001216150"/>
    </source>
</evidence>
<gene>
    <name evidence="2" type="ORF">N7450_003899</name>
</gene>
<proteinExistence type="predicted"/>
<organism evidence="2 3">
    <name type="scientific">Penicillium hetheringtonii</name>
    <dbReference type="NCBI Taxonomy" id="911720"/>
    <lineage>
        <taxon>Eukaryota</taxon>
        <taxon>Fungi</taxon>
        <taxon>Dikarya</taxon>
        <taxon>Ascomycota</taxon>
        <taxon>Pezizomycotina</taxon>
        <taxon>Eurotiomycetes</taxon>
        <taxon>Eurotiomycetidae</taxon>
        <taxon>Eurotiales</taxon>
        <taxon>Aspergillaceae</taxon>
        <taxon>Penicillium</taxon>
    </lineage>
</organism>